<protein>
    <submittedName>
        <fullName evidence="5">Perilipin 6</fullName>
    </submittedName>
</protein>
<dbReference type="Ensembl" id="ENSAPET00000019110.1">
    <property type="protein sequence ID" value="ENSAPEP00000018599.1"/>
    <property type="gene ID" value="ENSAPEG00000013264.1"/>
</dbReference>
<sequence>MRSHTVTGWFKNPSTLRCCFLIKNSEGSGTSAVLRVSQLPLVRSVLQSVTTAYSGVKGRYPLLGLVGDVAEVGVRSISYQAMRRATPLLQSLEPQIDVANSYALVGLDRLERNFPILNQSTDEVISHLRDAFFLTLDDVQLWVVDGLDGTLDRLERVADAGRAAVRQLQETQVGRAAASGLDEVLSRLEDATAFYLPLPPTLRREWEMRVQAYEDEDEDDEPSLWTRVRSLLLTLSLQLYHRMMKVREQLQNSIKSLGNAADKVGLGRVLDVLDELLRSLQNLLVVLLYQVEGLRDAAVNRVRSQAAMLAELSVVHQLRDLPVQTQQLLREMQELSKILLQLLINGTPLYNVEVEDFLNQEDIASDSSSRRDSANSLFLKAMDGRPRRRRSLFSRAARRFWRPAEASTHPPKAQSSLKGTALGLGKPAASLPMATQRRPSATELAADAAQTVRVPEPEGLRVPESQRHWCRCRR</sequence>
<evidence type="ECO:0000256" key="2">
    <source>
        <dbReference type="ARBA" id="ARBA00006311"/>
    </source>
</evidence>
<dbReference type="GeneTree" id="ENSGT00950000182920"/>
<name>A0A3P8T2U9_AMPPE</name>
<proteinExistence type="inferred from homology"/>
<dbReference type="STRING" id="161767.ENSAPEP00000018599"/>
<dbReference type="AlphaFoldDB" id="A0A3P8T2U9"/>
<dbReference type="PANTHER" id="PTHR14024:SF48">
    <property type="entry name" value="PERILIPIN 6"/>
    <property type="match status" value="1"/>
</dbReference>
<organism evidence="5 6">
    <name type="scientific">Amphiprion percula</name>
    <name type="common">Orange clownfish</name>
    <name type="synonym">Lutjanus percula</name>
    <dbReference type="NCBI Taxonomy" id="161767"/>
    <lineage>
        <taxon>Eukaryota</taxon>
        <taxon>Metazoa</taxon>
        <taxon>Chordata</taxon>
        <taxon>Craniata</taxon>
        <taxon>Vertebrata</taxon>
        <taxon>Euteleostomi</taxon>
        <taxon>Actinopterygii</taxon>
        <taxon>Neopterygii</taxon>
        <taxon>Teleostei</taxon>
        <taxon>Neoteleostei</taxon>
        <taxon>Acanthomorphata</taxon>
        <taxon>Ovalentaria</taxon>
        <taxon>Pomacentridae</taxon>
        <taxon>Amphiprion</taxon>
    </lineage>
</organism>
<dbReference type="GO" id="GO:0005829">
    <property type="term" value="C:cytosol"/>
    <property type="evidence" value="ECO:0007669"/>
    <property type="project" value="TreeGrafter"/>
</dbReference>
<dbReference type="PANTHER" id="PTHR14024">
    <property type="entry name" value="PERILIPIN"/>
    <property type="match status" value="1"/>
</dbReference>
<reference evidence="5" key="3">
    <citation type="submission" date="2025-09" db="UniProtKB">
        <authorList>
            <consortium name="Ensembl"/>
        </authorList>
    </citation>
    <scope>IDENTIFICATION</scope>
</reference>
<dbReference type="GO" id="GO:0019915">
    <property type="term" value="P:lipid storage"/>
    <property type="evidence" value="ECO:0007669"/>
    <property type="project" value="TreeGrafter"/>
</dbReference>
<dbReference type="GO" id="GO:0010890">
    <property type="term" value="P:positive regulation of triglyceride storage"/>
    <property type="evidence" value="ECO:0007669"/>
    <property type="project" value="TreeGrafter"/>
</dbReference>
<evidence type="ECO:0000256" key="3">
    <source>
        <dbReference type="ARBA" id="ARBA00022677"/>
    </source>
</evidence>
<evidence type="ECO:0000256" key="1">
    <source>
        <dbReference type="ARBA" id="ARBA00004502"/>
    </source>
</evidence>
<dbReference type="GO" id="GO:0043476">
    <property type="term" value="P:pigment accumulation"/>
    <property type="evidence" value="ECO:0007669"/>
    <property type="project" value="Ensembl"/>
</dbReference>
<keyword evidence="6" id="KW-1185">Reference proteome</keyword>
<evidence type="ECO:0000313" key="6">
    <source>
        <dbReference type="Proteomes" id="UP000265080"/>
    </source>
</evidence>
<dbReference type="GO" id="GO:0005811">
    <property type="term" value="C:lipid droplet"/>
    <property type="evidence" value="ECO:0007669"/>
    <property type="project" value="UniProtKB-SubCell"/>
</dbReference>
<evidence type="ECO:0000256" key="4">
    <source>
        <dbReference type="SAM" id="MobiDB-lite"/>
    </source>
</evidence>
<reference evidence="5 6" key="1">
    <citation type="submission" date="2018-03" db="EMBL/GenBank/DDBJ databases">
        <title>Finding Nemo's genes: A chromosome-scale reference assembly of the genome of the orange clownfish Amphiprion percula.</title>
        <authorList>
            <person name="Lehmann R."/>
        </authorList>
    </citation>
    <scope>NUCLEOTIDE SEQUENCE</scope>
</reference>
<dbReference type="Pfam" id="PF03036">
    <property type="entry name" value="Perilipin"/>
    <property type="match status" value="1"/>
</dbReference>
<comment type="similarity">
    <text evidence="2">Belongs to the perilipin family.</text>
</comment>
<dbReference type="Proteomes" id="UP000265080">
    <property type="component" value="Chromosome 7"/>
</dbReference>
<dbReference type="InterPro" id="IPR004279">
    <property type="entry name" value="Perilipin"/>
</dbReference>
<comment type="subcellular location">
    <subcellularLocation>
        <location evidence="1">Lipid droplet</location>
    </subcellularLocation>
</comment>
<evidence type="ECO:0000313" key="5">
    <source>
        <dbReference type="Ensembl" id="ENSAPEP00000018599.1"/>
    </source>
</evidence>
<keyword evidence="3" id="KW-0551">Lipid droplet</keyword>
<reference evidence="5" key="2">
    <citation type="submission" date="2025-08" db="UniProtKB">
        <authorList>
            <consortium name="Ensembl"/>
        </authorList>
    </citation>
    <scope>IDENTIFICATION</scope>
</reference>
<accession>A0A3P8T2U9</accession>
<feature type="region of interest" description="Disordered" evidence="4">
    <location>
        <begin position="403"/>
        <end position="426"/>
    </location>
</feature>